<keyword evidence="3" id="KW-1185">Reference proteome</keyword>
<evidence type="ECO:0000313" key="3">
    <source>
        <dbReference type="Proteomes" id="UP001374535"/>
    </source>
</evidence>
<dbReference type="Proteomes" id="UP001374535">
    <property type="component" value="Chromosome 9"/>
</dbReference>
<reference evidence="2 3" key="1">
    <citation type="journal article" date="2023" name="Life. Sci Alliance">
        <title>Evolutionary insights into 3D genome organization and epigenetic landscape of Vigna mungo.</title>
        <authorList>
            <person name="Junaid A."/>
            <person name="Singh B."/>
            <person name="Bhatia S."/>
        </authorList>
    </citation>
    <scope>NUCLEOTIDE SEQUENCE [LARGE SCALE GENOMIC DNA]</scope>
    <source>
        <strain evidence="2">Urdbean</strain>
    </source>
</reference>
<evidence type="ECO:0000256" key="1">
    <source>
        <dbReference type="SAM" id="MobiDB-lite"/>
    </source>
</evidence>
<protein>
    <submittedName>
        <fullName evidence="2">Uncharacterized protein</fullName>
    </submittedName>
</protein>
<organism evidence="2 3">
    <name type="scientific">Vigna mungo</name>
    <name type="common">Black gram</name>
    <name type="synonym">Phaseolus mungo</name>
    <dbReference type="NCBI Taxonomy" id="3915"/>
    <lineage>
        <taxon>Eukaryota</taxon>
        <taxon>Viridiplantae</taxon>
        <taxon>Streptophyta</taxon>
        <taxon>Embryophyta</taxon>
        <taxon>Tracheophyta</taxon>
        <taxon>Spermatophyta</taxon>
        <taxon>Magnoliopsida</taxon>
        <taxon>eudicotyledons</taxon>
        <taxon>Gunneridae</taxon>
        <taxon>Pentapetalae</taxon>
        <taxon>rosids</taxon>
        <taxon>fabids</taxon>
        <taxon>Fabales</taxon>
        <taxon>Fabaceae</taxon>
        <taxon>Papilionoideae</taxon>
        <taxon>50 kb inversion clade</taxon>
        <taxon>NPAAA clade</taxon>
        <taxon>indigoferoid/millettioid clade</taxon>
        <taxon>Phaseoleae</taxon>
        <taxon>Vigna</taxon>
    </lineage>
</organism>
<feature type="region of interest" description="Disordered" evidence="1">
    <location>
        <begin position="88"/>
        <end position="108"/>
    </location>
</feature>
<dbReference type="AlphaFoldDB" id="A0AAQ3MT66"/>
<evidence type="ECO:0000313" key="2">
    <source>
        <dbReference type="EMBL" id="WVY96194.1"/>
    </source>
</evidence>
<accession>A0AAQ3MT66</accession>
<sequence length="108" mass="11781">MSAGVSTELEFGVVSARPILNASCKPQKVLPEPLRRFPNRQLRRVPVADVEDFPIVVHFSPQRSQSVATPASQGAPFFGVHAGDGRIRGGVRRDGDGVRRNYAEEGKE</sequence>
<dbReference type="EMBL" id="CP144692">
    <property type="protein sequence ID" value="WVY96194.1"/>
    <property type="molecule type" value="Genomic_DNA"/>
</dbReference>
<gene>
    <name evidence="2" type="ORF">V8G54_028345</name>
</gene>
<name>A0AAQ3MT66_VIGMU</name>
<proteinExistence type="predicted"/>